<evidence type="ECO:0000313" key="1">
    <source>
        <dbReference type="EMBL" id="SVE30889.1"/>
    </source>
</evidence>
<proteinExistence type="predicted"/>
<protein>
    <submittedName>
        <fullName evidence="1">Uncharacterized protein</fullName>
    </submittedName>
</protein>
<name>A0A383CFR1_9ZZZZ</name>
<dbReference type="AlphaFoldDB" id="A0A383CFR1"/>
<feature type="non-terminal residue" evidence="1">
    <location>
        <position position="1"/>
    </location>
</feature>
<reference evidence="1" key="1">
    <citation type="submission" date="2018-05" db="EMBL/GenBank/DDBJ databases">
        <authorList>
            <person name="Lanie J.A."/>
            <person name="Ng W.-L."/>
            <person name="Kazmierczak K.M."/>
            <person name="Andrzejewski T.M."/>
            <person name="Davidsen T.M."/>
            <person name="Wayne K.J."/>
            <person name="Tettelin H."/>
            <person name="Glass J.I."/>
            <person name="Rusch D."/>
            <person name="Podicherti R."/>
            <person name="Tsui H.-C.T."/>
            <person name="Winkler M.E."/>
        </authorList>
    </citation>
    <scope>NUCLEOTIDE SEQUENCE</scope>
</reference>
<dbReference type="EMBL" id="UINC01208380">
    <property type="protein sequence ID" value="SVE30889.1"/>
    <property type="molecule type" value="Genomic_DNA"/>
</dbReference>
<organism evidence="1">
    <name type="scientific">marine metagenome</name>
    <dbReference type="NCBI Taxonomy" id="408172"/>
    <lineage>
        <taxon>unclassified sequences</taxon>
        <taxon>metagenomes</taxon>
        <taxon>ecological metagenomes</taxon>
    </lineage>
</organism>
<gene>
    <name evidence="1" type="ORF">METZ01_LOCUS483743</name>
</gene>
<accession>A0A383CFR1</accession>
<sequence>VAFRSLTLPLIHSIISSPIPPAIFLA</sequence>
<feature type="non-terminal residue" evidence="1">
    <location>
        <position position="26"/>
    </location>
</feature>